<name>A0ACC0U7H5_9AGAM</name>
<dbReference type="Proteomes" id="UP001207468">
    <property type="component" value="Unassembled WGS sequence"/>
</dbReference>
<evidence type="ECO:0000313" key="2">
    <source>
        <dbReference type="Proteomes" id="UP001207468"/>
    </source>
</evidence>
<evidence type="ECO:0000313" key="1">
    <source>
        <dbReference type="EMBL" id="KAI9507649.1"/>
    </source>
</evidence>
<keyword evidence="2" id="KW-1185">Reference proteome</keyword>
<dbReference type="EMBL" id="JAGFNK010000116">
    <property type="protein sequence ID" value="KAI9507649.1"/>
    <property type="molecule type" value="Genomic_DNA"/>
</dbReference>
<reference evidence="1" key="1">
    <citation type="submission" date="2021-03" db="EMBL/GenBank/DDBJ databases">
        <title>Evolutionary priming and transition to the ectomycorrhizal habit in an iconic lineage of mushroom-forming fungi: is preadaptation a requirement?</title>
        <authorList>
            <consortium name="DOE Joint Genome Institute"/>
            <person name="Looney B.P."/>
            <person name="Miyauchi S."/>
            <person name="Morin E."/>
            <person name="Drula E."/>
            <person name="Courty P.E."/>
            <person name="Chicoki N."/>
            <person name="Fauchery L."/>
            <person name="Kohler A."/>
            <person name="Kuo A."/>
            <person name="LaButti K."/>
            <person name="Pangilinan J."/>
            <person name="Lipzen A."/>
            <person name="Riley R."/>
            <person name="Andreopoulos W."/>
            <person name="He G."/>
            <person name="Johnson J."/>
            <person name="Barry K.W."/>
            <person name="Grigoriev I.V."/>
            <person name="Nagy L."/>
            <person name="Hibbett D."/>
            <person name="Henrissat B."/>
            <person name="Matheny P.B."/>
            <person name="Labbe J."/>
            <person name="Martin A.F."/>
        </authorList>
    </citation>
    <scope>NUCLEOTIDE SEQUENCE</scope>
    <source>
        <strain evidence="1">BPL698</strain>
    </source>
</reference>
<accession>A0ACC0U7H5</accession>
<sequence length="413" mass="46663">MRAAQTRSPCDGGGGGGGDRRQQTGRRERHAHKGDFDAEAEVAKRRRKEAIYEVRDEGVQVERTCHTTGSRPNGRKYLHPPTRCKDRVLSLWPRCYTNENSGARWQRPVGGVLEAASCEGSQGSVAGEWAIQRHGIGRLHVGRAAGLDSASALPPKRGVLDRRIWDSIAAGGDLTDSVPPHSTCAWPKNHHILGNKCETVPPPTPTQEPRTETISESLHALRTTRRICTVLSNIETLHEIYERLPPVYAGSPYFVKSLVKTFQRIVAPLGTRIWTDDEHNSDRKGAEYDGVFRRLACEILGPAQCVEECLNWKRRKRHLALNLELFLEELQLKYMEEMDSENVDAHDRKKNKRKKRSRESSRRKQDGGGLQERDAGENLSWQHPPILIPRRDLTGRYYVGKLGGHYNAIIFRI</sequence>
<comment type="caution">
    <text evidence="1">The sequence shown here is derived from an EMBL/GenBank/DDBJ whole genome shotgun (WGS) entry which is preliminary data.</text>
</comment>
<organism evidence="1 2">
    <name type="scientific">Russula earlei</name>
    <dbReference type="NCBI Taxonomy" id="71964"/>
    <lineage>
        <taxon>Eukaryota</taxon>
        <taxon>Fungi</taxon>
        <taxon>Dikarya</taxon>
        <taxon>Basidiomycota</taxon>
        <taxon>Agaricomycotina</taxon>
        <taxon>Agaricomycetes</taxon>
        <taxon>Russulales</taxon>
        <taxon>Russulaceae</taxon>
        <taxon>Russula</taxon>
    </lineage>
</organism>
<proteinExistence type="predicted"/>
<gene>
    <name evidence="1" type="ORF">F5148DRAFT_1368301</name>
</gene>
<protein>
    <submittedName>
        <fullName evidence="1">Uncharacterized protein</fullName>
    </submittedName>
</protein>